<dbReference type="RefSeq" id="WP_121513950.1">
    <property type="nucleotide sequence ID" value="NZ_NTFM01000009.1"/>
</dbReference>
<accession>A0A345IPS8</accession>
<protein>
    <recommendedName>
        <fullName evidence="3">Ead/Ea22-like family protein</fullName>
    </recommendedName>
</protein>
<organism evidence="1">
    <name type="scientific">Serratia marcescens</name>
    <dbReference type="NCBI Taxonomy" id="615"/>
    <lineage>
        <taxon>Bacteria</taxon>
        <taxon>Pseudomonadati</taxon>
        <taxon>Pseudomonadota</taxon>
        <taxon>Gammaproteobacteria</taxon>
        <taxon>Enterobacterales</taxon>
        <taxon>Yersiniaceae</taxon>
        <taxon>Serratia</taxon>
    </lineage>
</organism>
<dbReference type="AlphaFoldDB" id="A0A345IPS8"/>
<reference evidence="1" key="1">
    <citation type="submission" date="2018-06" db="EMBL/GenBank/DDBJ databases">
        <title>SME-4 producing Serratia marcescens from Argentina and comparison with genomes of other SME-producers.</title>
        <authorList>
            <person name="Dabos L."/>
            <person name="Patino Navarrete R."/>
            <person name="Naas T."/>
        </authorList>
    </citation>
    <scope>NUCLEOTIDE SEQUENCE</scope>
    <source>
        <strain evidence="1">CHE4</strain>
        <strain evidence="2">S8</strain>
    </source>
</reference>
<dbReference type="EMBL" id="MH460883">
    <property type="protein sequence ID" value="AXH02481.1"/>
    <property type="molecule type" value="Genomic_DNA"/>
</dbReference>
<sequence>MDNKLSELSKPVAWAFKDANDVEHASIIKKANLYGRHDFQPLYSQEYVSALLEDNERVARDLVARNGEIEWLRKRAAELESIRADASQVFKEIGNELGCNPDNESIMMAIDALKERENRVVALAGGNAELWETMAARLEEAEKRLATPVRLPDVRQSSSGDRYQWSDGAHNYRLDVISMLLGAGFTVAVEGDE</sequence>
<evidence type="ECO:0000313" key="2">
    <source>
        <dbReference type="EMBL" id="AXH02481.1"/>
    </source>
</evidence>
<name>A0A345IPS8_SERMA</name>
<evidence type="ECO:0000313" key="1">
    <source>
        <dbReference type="EMBL" id="AXH01850.1"/>
    </source>
</evidence>
<dbReference type="EMBL" id="MH460880">
    <property type="protein sequence ID" value="AXH01850.1"/>
    <property type="molecule type" value="Genomic_DNA"/>
</dbReference>
<proteinExistence type="predicted"/>
<evidence type="ECO:0008006" key="3">
    <source>
        <dbReference type="Google" id="ProtNLM"/>
    </source>
</evidence>